<dbReference type="AlphaFoldDB" id="A0A8D8YKJ1"/>
<name>A0A8D8YKJ1_9HEMI</name>
<organism evidence="1">
    <name type="scientific">Cacopsylla melanoneura</name>
    <dbReference type="NCBI Taxonomy" id="428564"/>
    <lineage>
        <taxon>Eukaryota</taxon>
        <taxon>Metazoa</taxon>
        <taxon>Ecdysozoa</taxon>
        <taxon>Arthropoda</taxon>
        <taxon>Hexapoda</taxon>
        <taxon>Insecta</taxon>
        <taxon>Pterygota</taxon>
        <taxon>Neoptera</taxon>
        <taxon>Paraneoptera</taxon>
        <taxon>Hemiptera</taxon>
        <taxon>Sternorrhyncha</taxon>
        <taxon>Psylloidea</taxon>
        <taxon>Psyllidae</taxon>
        <taxon>Psyllinae</taxon>
        <taxon>Cacopsylla</taxon>
    </lineage>
</organism>
<protein>
    <submittedName>
        <fullName evidence="1">Uncharacterized protein</fullName>
    </submittedName>
</protein>
<sequence length="153" mass="17587">MFIVYSSKAKQNQEAKFVRFLFKKLNGFYPTYPSAISYTDLMEHLNIGTLSARRKFQKIILLYNIFNNNISVGDISNEMCIRVPIVRLRTRDTASYFYINNSLCAPVSLSSPVISAMILYNQHSSQLDLAWNISTFKIIGREILELGQPSDFQ</sequence>
<reference evidence="1" key="1">
    <citation type="submission" date="2021-05" db="EMBL/GenBank/DDBJ databases">
        <authorList>
            <person name="Alioto T."/>
            <person name="Alioto T."/>
            <person name="Gomez Garrido J."/>
        </authorList>
    </citation>
    <scope>NUCLEOTIDE SEQUENCE</scope>
</reference>
<proteinExistence type="predicted"/>
<dbReference type="EMBL" id="HBUF01381604">
    <property type="protein sequence ID" value="CAG6730510.1"/>
    <property type="molecule type" value="Transcribed_RNA"/>
</dbReference>
<accession>A0A8D8YKJ1</accession>
<dbReference type="EMBL" id="HBUF01381603">
    <property type="protein sequence ID" value="CAG6730509.1"/>
    <property type="molecule type" value="Transcribed_RNA"/>
</dbReference>
<evidence type="ECO:0000313" key="1">
    <source>
        <dbReference type="EMBL" id="CAG6730510.1"/>
    </source>
</evidence>